<organism evidence="3 4">
    <name type="scientific">Eimeria necatrix</name>
    <dbReference type="NCBI Taxonomy" id="51315"/>
    <lineage>
        <taxon>Eukaryota</taxon>
        <taxon>Sar</taxon>
        <taxon>Alveolata</taxon>
        <taxon>Apicomplexa</taxon>
        <taxon>Conoidasida</taxon>
        <taxon>Coccidia</taxon>
        <taxon>Eucoccidiorida</taxon>
        <taxon>Eimeriorina</taxon>
        <taxon>Eimeriidae</taxon>
        <taxon>Eimeria</taxon>
    </lineage>
</organism>
<reference evidence="3" key="1">
    <citation type="submission" date="2013-10" db="EMBL/GenBank/DDBJ databases">
        <title>Genomic analysis of the causative agents of coccidiosis in chickens.</title>
        <authorList>
            <person name="Reid A.J."/>
            <person name="Blake D."/>
            <person name="Billington K."/>
            <person name="Browne H."/>
            <person name="Dunn M."/>
            <person name="Hung S."/>
            <person name="Kawahara F."/>
            <person name="Miranda-Saavedra D."/>
            <person name="Mourier T."/>
            <person name="Nagra H."/>
            <person name="Otto T.D."/>
            <person name="Rawlings N."/>
            <person name="Sanchez A."/>
            <person name="Sanders M."/>
            <person name="Subramaniam C."/>
            <person name="Tay Y."/>
            <person name="Dear P."/>
            <person name="Doerig C."/>
            <person name="Gruber A."/>
            <person name="Parkinson J."/>
            <person name="Shirley M."/>
            <person name="Wan K.L."/>
            <person name="Berriman M."/>
            <person name="Tomley F."/>
            <person name="Pain A."/>
        </authorList>
    </citation>
    <scope>NUCLEOTIDE SEQUENCE [LARGE SCALE GENOMIC DNA]</scope>
    <source>
        <strain evidence="3">Houghton</strain>
    </source>
</reference>
<evidence type="ECO:0000313" key="4">
    <source>
        <dbReference type="Proteomes" id="UP000030754"/>
    </source>
</evidence>
<feature type="compositionally biased region" description="Low complexity" evidence="2">
    <location>
        <begin position="249"/>
        <end position="264"/>
    </location>
</feature>
<feature type="region of interest" description="Disordered" evidence="2">
    <location>
        <begin position="1801"/>
        <end position="1837"/>
    </location>
</feature>
<dbReference type="GeneID" id="25473729"/>
<keyword evidence="4" id="KW-1185">Reference proteome</keyword>
<feature type="region of interest" description="Disordered" evidence="2">
    <location>
        <begin position="1263"/>
        <end position="1289"/>
    </location>
</feature>
<feature type="region of interest" description="Disordered" evidence="2">
    <location>
        <begin position="1220"/>
        <end position="1251"/>
    </location>
</feature>
<feature type="region of interest" description="Disordered" evidence="2">
    <location>
        <begin position="1455"/>
        <end position="1474"/>
    </location>
</feature>
<evidence type="ECO:0000313" key="3">
    <source>
        <dbReference type="EMBL" id="CDJ63119.1"/>
    </source>
</evidence>
<accession>U6MKZ7</accession>
<sequence length="1895" mass="208701">MSEVTKVWNGEAVRLLPHGSHLCPNGLPSECTYTPFWDRSFRSGSLLGCGSTSGCSIVYRGRSPEPSSLLTCYLGGFKLHDRSLPLGRISKKTFNPLLEVEVVNAVGVCYFDQLLSDHPLCLCLQPSCCCCSGKLPTDPDPYSLRGDGKKAAAAAAAARSRRVTVLEEYVPYGALQEVAKHGRRTPVLVLPCGAAHSALELVAISHKVGDVVYTRGLPRNIRSQQYRGGRGSDTESRERGKKRVRQGISSSSSNSRSSSSGSDQSLEEGCSSDSFGLSEWETSMQVAGCSLGLEGRRLAELHPNVFQWTRGEGQRLRGDGTASCEKQNSSSSCCCCFCCWCPMGDEADKVGSARNIYARGDARHAPDLVDTIKPKESVVSERVLEVRTDDKHPFIKLVYARNSRGLYVARLRYDEDDFDPAEATEALKVAARRQQGVQGTQSETDILGWLQDGGLRRQLKVEVLHDAPYGYRVPRQEGGRARHKDKEAGVLRFGVPKQIPAHPTVINIAVSPADVGEAALLYSSQYVSLWKAEEARMEVPAPVSLSVVTRNIKRASRPSMRYRHRAVLADPAAEAFQTLCYLPHQRQTLLLGSENLWALDLRAKGMTRLFPALHAPTHSSTLQCIAETLYAPCTANSTYHTTFTALAPHPVHPFLLAAVHDATESIYLFDVRAMHEPLTVVGLPTVRKMGSRYRSLLWHSSTDKWAQAEHLEPMRATRLSSDNARKVAFTSAACAAHHDPSCTHDLLAAFSWKSDDVVCSALRVHPAFCPHDPMEPFSTSSREERSQSIHFGDSGVPATRQKDHPRLHSKRPYFEASPLEAVKQSCLPTVINREVVEVSWQAEVSMFPRVSWGLENRERCSSIPSKTPIGSPWTQQRPLQVTVDEHAATATFHGYAGACLFELPVTGETRQALAHEGHQQPTRTVRCSLCGSSNALALAAAWSTSSRTTFCRNCLAPISHAISMSEKSPGSLVVLSALTTSGRLTCRPLTLNDPVLRLKLQNRCRLYSQLARRQRFKRKEDQKTFRAFGVELGKFSQASEPSEALAALLSFHTHRFSREYLCSTASGKGSIATYKPSGHGAVHVLLKHLHANLNEKRVLPQRISVLLLQAQLQQTLQRELLFRAALKLQRSQQLHLLRRVSFENHLVPCEEVAGALLGALRLGLAAMKFSGLWPRRLASFAFCDSGAFGIHRPAFITEAYDPEPVVQVLLASRNLDAYLNGTAEGHPTESGKARDLQDEQRATTEGETDQNSYVLSLAGSEHSQSLLSSDPNGKVSSNGGYLPEDEKHQRFDSASAARELLETEPEESGFTAVTEISALPFSTSRSRAIFRYAVEAVEALSYATPGRSLLQLRDEGSVLLHDVLMAVQMWRDGVLTDAQVLSLLRPFTISRPCTTGILDMQRTTLPLSVSVARSPQEALKTAMEVARRPHLQSVFNSTRRANDAVLNKPAVGPEEAYASPPLEANESPGGLSTGGTGEIKSEFWKVSNPALAPAVLCCCKVVLQHHCDVHACTVGDQPVCPVPGGDYTGVLYPHTDGVQALLEALKSQLRNYRAENQCGDAVRHACSIPQAIVDELAEALFLTHEVLLLPVGDHKALEPCHQPTKVSCSGSEAPTSSSANDLTSVENPSRHYSGRQNLPRNARNFDPGVPQLFTQQVGGSSAIDVISPKCPLASPWIPAYCISRHLHTFARTDTLIAEDDHLQQELQQYAWRDLLQHQQMTQMTNAALPGDFIGQHFSRYPSSPTLRLPQSMRCRLPDHVLQGLAHSKWGRLLCGIAVNDVLIADLLSHWDASAVQRMRETAETQRQVERRTEPAHEDDRPSRQKGTLTAVDDLPRDPAGRVSDELCRLLELLPQTPLQYSLFVSVQERQQEQRRVQAERQQLLESIAQAMRRRA</sequence>
<name>U6MKZ7_9EIME</name>
<feature type="region of interest" description="Disordered" evidence="2">
    <location>
        <begin position="775"/>
        <end position="806"/>
    </location>
</feature>
<gene>
    <name evidence="3" type="ORF">ENH_00035660</name>
</gene>
<feature type="compositionally biased region" description="Basic and acidic residues" evidence="2">
    <location>
        <begin position="1226"/>
        <end position="1244"/>
    </location>
</feature>
<evidence type="ECO:0000256" key="1">
    <source>
        <dbReference type="SAM" id="Coils"/>
    </source>
</evidence>
<protein>
    <submittedName>
        <fullName evidence="3">Uncharacterized protein</fullName>
    </submittedName>
</protein>
<feature type="coiled-coil region" evidence="1">
    <location>
        <begin position="1866"/>
        <end position="1893"/>
    </location>
</feature>
<feature type="compositionally biased region" description="Polar residues" evidence="2">
    <location>
        <begin position="1263"/>
        <end position="1279"/>
    </location>
</feature>
<feature type="region of interest" description="Disordered" evidence="2">
    <location>
        <begin position="1603"/>
        <end position="1641"/>
    </location>
</feature>
<dbReference type="RefSeq" id="XP_013440481.1">
    <property type="nucleotide sequence ID" value="XM_013585027.1"/>
</dbReference>
<dbReference type="VEuPathDB" id="ToxoDB:ENH_00035660"/>
<reference evidence="3" key="2">
    <citation type="submission" date="2013-10" db="EMBL/GenBank/DDBJ databases">
        <authorList>
            <person name="Aslett M."/>
        </authorList>
    </citation>
    <scope>NUCLEOTIDE SEQUENCE [LARGE SCALE GENOMIC DNA]</scope>
    <source>
        <strain evidence="3">Houghton</strain>
    </source>
</reference>
<proteinExistence type="predicted"/>
<evidence type="ECO:0000256" key="2">
    <source>
        <dbReference type="SAM" id="MobiDB-lite"/>
    </source>
</evidence>
<feature type="compositionally biased region" description="Basic and acidic residues" evidence="2">
    <location>
        <begin position="1801"/>
        <end position="1822"/>
    </location>
</feature>
<dbReference type="EMBL" id="HG722714">
    <property type="protein sequence ID" value="CDJ63119.1"/>
    <property type="molecule type" value="Genomic_DNA"/>
</dbReference>
<dbReference type="Proteomes" id="UP000030754">
    <property type="component" value="Unassembled WGS sequence"/>
</dbReference>
<feature type="compositionally biased region" description="Polar residues" evidence="2">
    <location>
        <begin position="1604"/>
        <end position="1627"/>
    </location>
</feature>
<feature type="region of interest" description="Disordered" evidence="2">
    <location>
        <begin position="222"/>
        <end position="270"/>
    </location>
</feature>
<dbReference type="OrthoDB" id="345922at2759"/>
<keyword evidence="1" id="KW-0175">Coiled coil</keyword>